<reference evidence="1" key="1">
    <citation type="submission" date="2023-08" db="EMBL/GenBank/DDBJ databases">
        <title>A de novo genome assembly of Solanum verrucosum Schlechtendal, a Mexican diploid species geographically isolated from the other diploid A-genome species in potato relatives.</title>
        <authorList>
            <person name="Hosaka K."/>
        </authorList>
    </citation>
    <scope>NUCLEOTIDE SEQUENCE</scope>
    <source>
        <tissue evidence="1">Young leaves</tissue>
    </source>
</reference>
<accession>A0AAF0UG05</accession>
<name>A0AAF0UG05_SOLVR</name>
<sequence>QGFFTLIIQVTAALDCKLYWCPLKMGISDTVRSLFPCIKSHSTSDGDDSTHNVEFAGGNVSLITTKESWDQKLAEAKKEGKITLIGKMCFCIGDRLEHLVLD</sequence>
<evidence type="ECO:0000313" key="2">
    <source>
        <dbReference type="Proteomes" id="UP001234989"/>
    </source>
</evidence>
<dbReference type="EMBL" id="CP133620">
    <property type="protein sequence ID" value="WMV45533.1"/>
    <property type="molecule type" value="Genomic_DNA"/>
</dbReference>
<keyword evidence="2" id="KW-1185">Reference proteome</keyword>
<evidence type="ECO:0000313" key="1">
    <source>
        <dbReference type="EMBL" id="WMV45533.1"/>
    </source>
</evidence>
<dbReference type="Proteomes" id="UP001234989">
    <property type="component" value="Chromosome 9"/>
</dbReference>
<dbReference type="AlphaFoldDB" id="A0AAF0UG05"/>
<gene>
    <name evidence="1" type="ORF">MTR67_038918</name>
</gene>
<protein>
    <submittedName>
        <fullName evidence="1">Uncharacterized protein</fullName>
    </submittedName>
</protein>
<feature type="non-terminal residue" evidence="1">
    <location>
        <position position="1"/>
    </location>
</feature>
<dbReference type="Gene3D" id="3.40.30.10">
    <property type="entry name" value="Glutaredoxin"/>
    <property type="match status" value="1"/>
</dbReference>
<organism evidence="1 2">
    <name type="scientific">Solanum verrucosum</name>
    <dbReference type="NCBI Taxonomy" id="315347"/>
    <lineage>
        <taxon>Eukaryota</taxon>
        <taxon>Viridiplantae</taxon>
        <taxon>Streptophyta</taxon>
        <taxon>Embryophyta</taxon>
        <taxon>Tracheophyta</taxon>
        <taxon>Spermatophyta</taxon>
        <taxon>Magnoliopsida</taxon>
        <taxon>eudicotyledons</taxon>
        <taxon>Gunneridae</taxon>
        <taxon>Pentapetalae</taxon>
        <taxon>asterids</taxon>
        <taxon>lamiids</taxon>
        <taxon>Solanales</taxon>
        <taxon>Solanaceae</taxon>
        <taxon>Solanoideae</taxon>
        <taxon>Solaneae</taxon>
        <taxon>Solanum</taxon>
    </lineage>
</organism>
<proteinExistence type="predicted"/>